<keyword evidence="1" id="KW-0677">Repeat</keyword>
<dbReference type="NCBIfam" id="TIGR01643">
    <property type="entry name" value="YD_repeat_2x"/>
    <property type="match status" value="7"/>
</dbReference>
<dbReference type="PATRIC" id="fig|44252.3.peg.244"/>
<dbReference type="InterPro" id="IPR006530">
    <property type="entry name" value="YD"/>
</dbReference>
<gene>
    <name evidence="5" type="ORF">DJ90_2045</name>
</gene>
<dbReference type="Proteomes" id="UP000029278">
    <property type="component" value="Unassembled WGS sequence"/>
</dbReference>
<dbReference type="InterPro" id="IPR056823">
    <property type="entry name" value="TEN-like_YD-shell"/>
</dbReference>
<comment type="caution">
    <text evidence="5">The sequence shown here is derived from an EMBL/GenBank/DDBJ whole genome shotgun (WGS) entry which is preliminary data.</text>
</comment>
<dbReference type="InterPro" id="IPR022385">
    <property type="entry name" value="Rhs_assc_core"/>
</dbReference>
<dbReference type="PANTHER" id="PTHR32305">
    <property type="match status" value="1"/>
</dbReference>
<feature type="domain" description="RHS protein conserved region" evidence="2">
    <location>
        <begin position="1698"/>
        <end position="1728"/>
    </location>
</feature>
<dbReference type="HOGENOM" id="CLU_235226_0_0_9"/>
<evidence type="ECO:0000313" key="6">
    <source>
        <dbReference type="Proteomes" id="UP000029278"/>
    </source>
</evidence>
<dbReference type="OrthoDB" id="41445at2"/>
<evidence type="ECO:0000259" key="4">
    <source>
        <dbReference type="Pfam" id="PF25023"/>
    </source>
</evidence>
<dbReference type="Pfam" id="PF05954">
    <property type="entry name" value="Phage_GPD"/>
    <property type="match status" value="1"/>
</dbReference>
<dbReference type="STRING" id="44252.DJ90_2045"/>
<keyword evidence="6" id="KW-1185">Reference proteome</keyword>
<reference evidence="5 6" key="1">
    <citation type="submission" date="2014-04" db="EMBL/GenBank/DDBJ databases">
        <authorList>
            <person name="Bishop-Lilly K.A."/>
            <person name="Broomall S.M."/>
            <person name="Chain P.S."/>
            <person name="Chertkov O."/>
            <person name="Coyne S.R."/>
            <person name="Daligault H.E."/>
            <person name="Davenport K.W."/>
            <person name="Erkkila T."/>
            <person name="Frey K.G."/>
            <person name="Gibbons H.S."/>
            <person name="Gu W."/>
            <person name="Jaissle J."/>
            <person name="Johnson S.L."/>
            <person name="Koroleva G.I."/>
            <person name="Ladner J.T."/>
            <person name="Lo C.-C."/>
            <person name="Minogue T.D."/>
            <person name="Munk C."/>
            <person name="Palacios G.F."/>
            <person name="Redden C.L."/>
            <person name="Rosenzweig C.N."/>
            <person name="Scholz M.B."/>
            <person name="Teshima H."/>
            <person name="Xu Y."/>
        </authorList>
    </citation>
    <scope>NUCLEOTIDE SEQUENCE [LARGE SCALE GENOMIC DNA]</scope>
    <source>
        <strain evidence="5 6">8244</strain>
    </source>
</reference>
<dbReference type="Pfam" id="PF20148">
    <property type="entry name" value="DUF6531"/>
    <property type="match status" value="1"/>
</dbReference>
<feature type="domain" description="Teneurin-like YD-shell" evidence="4">
    <location>
        <begin position="1453"/>
        <end position="1610"/>
    </location>
</feature>
<dbReference type="Pfam" id="PF25023">
    <property type="entry name" value="TEN_YD-shell"/>
    <property type="match status" value="2"/>
</dbReference>
<feature type="domain" description="Teneurin-like YD-shell" evidence="4">
    <location>
        <begin position="1086"/>
        <end position="1233"/>
    </location>
</feature>
<dbReference type="Gene3D" id="3.55.50.10">
    <property type="entry name" value="Baseplate protein-like domains"/>
    <property type="match status" value="1"/>
</dbReference>
<sequence>MLDQKERKYESLTLRDLYLKWPYGQLRLERIKIIRHPGDHARMLLRGLLPEHNGEQIVERASSDDPIGLWGHGRDGRQDYPLFLGQLHQLDLHEVQNNQYVELVVISPTYQLDVERKSRSFQQMNMRYREVVDEVLSPYRHQLQENTFDTSRSIGKLLLQYEETDWEFLQRVASQAGAVLTPDVAGHEARIWIGAPAGSGRLKLPEGTAYRIGRKVDAFLTAIAAPNERLQERSFTRCVVRLEQLLQLGDQVELNGIWFTVMGLEAELHKGILEFDYLCALPEGIRQNQRYNPYLVGLAVEGKVIGVAPNRAKVHLDIDQEQDEAEAVWFPYSSPFSHLLHTMPQVGARVKLYFPGKDEDDAMLINSVRTPLSAGGEAAAKANQKMADSTVKSFTTSYGKDFMLGQQDISFTAKEGSLFLSIHEDTGIELHSEQDIIWMAPEEIDFSGFKQFQAVAEEEIIVVGKGGSVIINDNVETSGEVIVAEGRDRQSFAKLTNPEAEQAKIDKEKEGFWDKVQMGLDVLGMLPGVGAVFDVINAGVSLARGDFVGAGLSLVCMIPGVGDAFGAARLAGKAASKIGKAVMKVGGEKVLKLGKSQMDKVLTAAKKVMGQTDVIQKQVAEKLAKMQDELAERTGKLVQAALEKSGLDKALTALNHKVLANFNCTKKLKDKFCHWGFEPVDLITGAMMSQATDFEFPGPLPLVWERRWISDSRFSGWLGHGVHHALDMRLAVLKEGIGVLLGDGRAAAFELLHRGRVETFNRSERLTLRRMGHNYAMFEHERRLTYYFAPVTGNGGWRAPAALADGSPRGMETGSKAQGMLQAEAKEQAESKVWAITAGAKVKVGAGAKAEVEADVDTEMENEVSVPYQLVRVENELGQRIELHYDERGFLQQVIDSVGRVLDITTDTAGRITKVTHLYRTNPDSPLSERREVLVQYRYNEAGDLIAITDALGQTTYQTYDQHLMTEKKDRNGYSFYWRYDGPTTGARCVHTWGEDGLLEGRIAYFDGYNEVTNSQGHTTKYEYTPEYYCTAITNPLGGRYEYTYSDTADLLSETDENGRLTQYVYDELGQLVQTIQPDGGSWQYMYSEQGQLLQVTDPEGGSQSWDYDEQGRLNRVASADGTVATFMYDERHRICEVRNPQDAATLLTYDDHHNLTRMTLPDGTSAEWSYNHRGECLQTTSPLGANQYFTYDALGRVVRAELPDGNVVKLQYNAYEDVIVAEDSKQRVTFGYTPLGQMTWREAKGKRVELVYNNEEELTAVVNEHGERYELERDANGEIVRETGFDGIVRQYVRSPGGVLERVERPGGRWTAFSYDDMGRITQTAYSDDMTETFKYNRIGALLETTNPFATVKLEYDATGHLIQEWRDKYWIASKYDELGNRTEVISSLGARIKIDRDMLGQISQLQAEQKVQEQEQAGHGPAGTGIPWTAEMIYNKLGQEIERLLPGGVVSKWQYDIIGRPERHSVSSGGRESRKRRYAWDINYRLKSLTNELTGKAIRYNYDDFGTLIGASDEFDKIFRMADDVGNLYSSGHRTDRKYGADGRLLEFQGTKYNYDEEGQLIEKLEQDGSRWCYEYYGNGMMSRVVRPDGKEVVFTYDSLGRRIEKHFNGVVYCYMWDGNQILHEWTAVSKQDKHEGKLEFDLAAPQGAAEKFRSLLSQPSPQEPDPTTMTTWVFEDGTFRPAAKITANGTYSIITDHLGTPVEMYNEHGERVWSCQLDIYGNVQNIYLQGKRSDCPFRYPGQYEDEETGLYYNRFRYYSPHEGMYTQQDPIGLAGNNPTLYGYVDDPNVWVDEFGLAKTPTYKLQKLWKMFTGENASGDIHHGFPEQYKDIFKQMADIDVNDPKYFYDLSKKQHTKKPGIHTNSSKLGKNWNIVWKNILNESKIKFSNASKQEMKTYFEMVLDSMAKKSKINSRSSTSIKNYSYKR</sequence>
<evidence type="ECO:0000313" key="5">
    <source>
        <dbReference type="EMBL" id="KFN12153.1"/>
    </source>
</evidence>
<evidence type="ECO:0000256" key="1">
    <source>
        <dbReference type="ARBA" id="ARBA00022737"/>
    </source>
</evidence>
<dbReference type="SUPFAM" id="SSF69279">
    <property type="entry name" value="Phage tail proteins"/>
    <property type="match status" value="1"/>
</dbReference>
<protein>
    <submittedName>
        <fullName evidence="5">RHS repeat-associated core domain protein</fullName>
    </submittedName>
</protein>
<dbReference type="GeneID" id="77008286"/>
<dbReference type="PANTHER" id="PTHR32305:SF15">
    <property type="entry name" value="PROTEIN RHSA-RELATED"/>
    <property type="match status" value="1"/>
</dbReference>
<dbReference type="RefSeq" id="WP_051985573.1">
    <property type="nucleotide sequence ID" value="NZ_JAKOBR010000033.1"/>
</dbReference>
<feature type="domain" description="DUF6531" evidence="3">
    <location>
        <begin position="678"/>
        <end position="749"/>
    </location>
</feature>
<evidence type="ECO:0000259" key="2">
    <source>
        <dbReference type="Pfam" id="PF03527"/>
    </source>
</evidence>
<dbReference type="Pfam" id="PF03527">
    <property type="entry name" value="RHS"/>
    <property type="match status" value="1"/>
</dbReference>
<dbReference type="Gene3D" id="2.180.10.10">
    <property type="entry name" value="RHS repeat-associated core"/>
    <property type="match status" value="3"/>
</dbReference>
<dbReference type="PRINTS" id="PR00394">
    <property type="entry name" value="RHSPROTEIN"/>
</dbReference>
<evidence type="ECO:0000259" key="3">
    <source>
        <dbReference type="Pfam" id="PF20148"/>
    </source>
</evidence>
<name>A0A090ZP12_PAEMA</name>
<dbReference type="CDD" id="cd20745">
    <property type="entry name" value="FIX_RhsA_AHH_HNH-like"/>
    <property type="match status" value="1"/>
</dbReference>
<dbReference type="InterPro" id="IPR050708">
    <property type="entry name" value="T6SS_VgrG/RHS"/>
</dbReference>
<dbReference type="Pfam" id="PF05593">
    <property type="entry name" value="RHS_repeat"/>
    <property type="match status" value="2"/>
</dbReference>
<dbReference type="InterPro" id="IPR045351">
    <property type="entry name" value="DUF6531"/>
</dbReference>
<dbReference type="EMBL" id="JMQA01000001">
    <property type="protein sequence ID" value="KFN12153.1"/>
    <property type="molecule type" value="Genomic_DNA"/>
</dbReference>
<organism evidence="5 6">
    <name type="scientific">Paenibacillus macerans</name>
    <name type="common">Bacillus macerans</name>
    <dbReference type="NCBI Taxonomy" id="44252"/>
    <lineage>
        <taxon>Bacteria</taxon>
        <taxon>Bacillati</taxon>
        <taxon>Bacillota</taxon>
        <taxon>Bacilli</taxon>
        <taxon>Bacillales</taxon>
        <taxon>Paenibacillaceae</taxon>
        <taxon>Paenibacillus</taxon>
    </lineage>
</organism>
<dbReference type="InterPro" id="IPR001826">
    <property type="entry name" value="RHS"/>
</dbReference>
<proteinExistence type="predicted"/>
<dbReference type="NCBIfam" id="TIGR03696">
    <property type="entry name" value="Rhs_assc_core"/>
    <property type="match status" value="1"/>
</dbReference>
<accession>A0A090ZP12</accession>
<dbReference type="InterPro" id="IPR031325">
    <property type="entry name" value="RHS_repeat"/>
</dbReference>